<dbReference type="EC" id="3.1.1.-" evidence="7"/>
<accession>A0A8K0UNI9</accession>
<dbReference type="EMBL" id="JAEVFJ010000014">
    <property type="protein sequence ID" value="KAH8100924.1"/>
    <property type="molecule type" value="Genomic_DNA"/>
</dbReference>
<protein>
    <recommendedName>
        <fullName evidence="7">Carboxylic ester hydrolase</fullName>
        <ecNumber evidence="7">3.1.1.-</ecNumber>
    </recommendedName>
</protein>
<comment type="caution">
    <text evidence="8">The sequence shown here is derived from an EMBL/GenBank/DDBJ whole genome shotgun (WGS) entry which is preliminary data.</text>
</comment>
<evidence type="ECO:0000256" key="1">
    <source>
        <dbReference type="ARBA" id="ARBA00022487"/>
    </source>
</evidence>
<dbReference type="PANTHER" id="PTHR33938:SF15">
    <property type="entry name" value="FERULOYL ESTERASE B-RELATED"/>
    <property type="match status" value="1"/>
</dbReference>
<name>A0A8K0UNI9_9AGAR</name>
<dbReference type="OrthoDB" id="3039123at2759"/>
<dbReference type="Pfam" id="PF07519">
    <property type="entry name" value="Tannase"/>
    <property type="match status" value="1"/>
</dbReference>
<evidence type="ECO:0000256" key="3">
    <source>
        <dbReference type="ARBA" id="ARBA00022729"/>
    </source>
</evidence>
<proteinExistence type="inferred from homology"/>
<keyword evidence="4 7" id="KW-0378">Hydrolase</keyword>
<keyword evidence="1" id="KW-0719">Serine esterase</keyword>
<dbReference type="GO" id="GO:0045493">
    <property type="term" value="P:xylan catabolic process"/>
    <property type="evidence" value="ECO:0007669"/>
    <property type="project" value="UniProtKB-KW"/>
</dbReference>
<evidence type="ECO:0000256" key="7">
    <source>
        <dbReference type="RuleBase" id="RU361238"/>
    </source>
</evidence>
<evidence type="ECO:0000256" key="5">
    <source>
        <dbReference type="ARBA" id="ARBA00023157"/>
    </source>
</evidence>
<keyword evidence="5" id="KW-1015">Disulfide bond</keyword>
<keyword evidence="2" id="KW-0119">Carbohydrate metabolism</keyword>
<comment type="similarity">
    <text evidence="7">Belongs to the tannase family.</text>
</comment>
<dbReference type="PANTHER" id="PTHR33938">
    <property type="entry name" value="FERULOYL ESTERASE B-RELATED"/>
    <property type="match status" value="1"/>
</dbReference>
<reference evidence="8" key="1">
    <citation type="journal article" date="2021" name="New Phytol.">
        <title>Evolutionary innovations through gain and loss of genes in the ectomycorrhizal Boletales.</title>
        <authorList>
            <person name="Wu G."/>
            <person name="Miyauchi S."/>
            <person name="Morin E."/>
            <person name="Kuo A."/>
            <person name="Drula E."/>
            <person name="Varga T."/>
            <person name="Kohler A."/>
            <person name="Feng B."/>
            <person name="Cao Y."/>
            <person name="Lipzen A."/>
            <person name="Daum C."/>
            <person name="Hundley H."/>
            <person name="Pangilinan J."/>
            <person name="Johnson J."/>
            <person name="Barry K."/>
            <person name="LaButti K."/>
            <person name="Ng V."/>
            <person name="Ahrendt S."/>
            <person name="Min B."/>
            <person name="Choi I.G."/>
            <person name="Park H."/>
            <person name="Plett J.M."/>
            <person name="Magnuson J."/>
            <person name="Spatafora J.W."/>
            <person name="Nagy L.G."/>
            <person name="Henrissat B."/>
            <person name="Grigoriev I.V."/>
            <person name="Yang Z.L."/>
            <person name="Xu J."/>
            <person name="Martin F.M."/>
        </authorList>
    </citation>
    <scope>NUCLEOTIDE SEQUENCE</scope>
    <source>
        <strain evidence="8">KKN 215</strain>
    </source>
</reference>
<gene>
    <name evidence="8" type="ORF">BXZ70DRAFT_1007856</name>
</gene>
<dbReference type="Proteomes" id="UP000813824">
    <property type="component" value="Unassembled WGS sequence"/>
</dbReference>
<evidence type="ECO:0000256" key="4">
    <source>
        <dbReference type="ARBA" id="ARBA00022801"/>
    </source>
</evidence>
<dbReference type="AlphaFoldDB" id="A0A8K0UNI9"/>
<organism evidence="8 9">
    <name type="scientific">Cristinia sonorae</name>
    <dbReference type="NCBI Taxonomy" id="1940300"/>
    <lineage>
        <taxon>Eukaryota</taxon>
        <taxon>Fungi</taxon>
        <taxon>Dikarya</taxon>
        <taxon>Basidiomycota</taxon>
        <taxon>Agaricomycotina</taxon>
        <taxon>Agaricomycetes</taxon>
        <taxon>Agaricomycetidae</taxon>
        <taxon>Agaricales</taxon>
        <taxon>Pleurotineae</taxon>
        <taxon>Stephanosporaceae</taxon>
        <taxon>Cristinia</taxon>
    </lineage>
</organism>
<evidence type="ECO:0000313" key="8">
    <source>
        <dbReference type="EMBL" id="KAH8100924.1"/>
    </source>
</evidence>
<evidence type="ECO:0000256" key="6">
    <source>
        <dbReference type="ARBA" id="ARBA00034075"/>
    </source>
</evidence>
<keyword evidence="3" id="KW-0732">Signal</keyword>
<evidence type="ECO:0000256" key="2">
    <source>
        <dbReference type="ARBA" id="ARBA00022651"/>
    </source>
</evidence>
<dbReference type="GO" id="GO:0030600">
    <property type="term" value="F:feruloyl esterase activity"/>
    <property type="evidence" value="ECO:0007669"/>
    <property type="project" value="UniProtKB-EC"/>
</dbReference>
<keyword evidence="9" id="KW-1185">Reference proteome</keyword>
<keyword evidence="2" id="KW-0624">Polysaccharide degradation</keyword>
<evidence type="ECO:0000313" key="9">
    <source>
        <dbReference type="Proteomes" id="UP000813824"/>
    </source>
</evidence>
<comment type="catalytic activity">
    <reaction evidence="6">
        <text>feruloyl-polysaccharide + H2O = ferulate + polysaccharide.</text>
        <dbReference type="EC" id="3.1.1.73"/>
    </reaction>
</comment>
<sequence length="131" mass="13561">MSALGPIVSTDCSLCLGWKTGEFNKLCICKLRADSIALISLGGFGPVSFGGSSQAGNGFSPLKSDAEHDILAALVHWVEMVSPESITGTAYKNNLVAEGVAFTRPICKYPGTAVYHGGDVNSATSFRCGSG</sequence>
<dbReference type="InterPro" id="IPR011118">
    <property type="entry name" value="Tannase/feruloyl_esterase"/>
</dbReference>
<keyword evidence="2" id="KW-0858">Xylan degradation</keyword>